<keyword evidence="2" id="KW-1185">Reference proteome</keyword>
<accession>A0ACB7X508</accession>
<dbReference type="EMBL" id="CM037152">
    <property type="protein sequence ID" value="KAH7835560.1"/>
    <property type="molecule type" value="Genomic_DNA"/>
</dbReference>
<organism evidence="1 2">
    <name type="scientific">Vaccinium darrowii</name>
    <dbReference type="NCBI Taxonomy" id="229202"/>
    <lineage>
        <taxon>Eukaryota</taxon>
        <taxon>Viridiplantae</taxon>
        <taxon>Streptophyta</taxon>
        <taxon>Embryophyta</taxon>
        <taxon>Tracheophyta</taxon>
        <taxon>Spermatophyta</taxon>
        <taxon>Magnoliopsida</taxon>
        <taxon>eudicotyledons</taxon>
        <taxon>Gunneridae</taxon>
        <taxon>Pentapetalae</taxon>
        <taxon>asterids</taxon>
        <taxon>Ericales</taxon>
        <taxon>Ericaceae</taxon>
        <taxon>Vaccinioideae</taxon>
        <taxon>Vaccinieae</taxon>
        <taxon>Vaccinium</taxon>
    </lineage>
</organism>
<protein>
    <submittedName>
        <fullName evidence="1">Uncharacterized protein</fullName>
    </submittedName>
</protein>
<name>A0ACB7X508_9ERIC</name>
<evidence type="ECO:0000313" key="2">
    <source>
        <dbReference type="Proteomes" id="UP000828048"/>
    </source>
</evidence>
<dbReference type="Proteomes" id="UP000828048">
    <property type="component" value="Chromosome 2"/>
</dbReference>
<evidence type="ECO:0000313" key="1">
    <source>
        <dbReference type="EMBL" id="KAH7835560.1"/>
    </source>
</evidence>
<reference evidence="1 2" key="1">
    <citation type="journal article" date="2021" name="Hortic Res">
        <title>High-quality reference genome and annotation aids understanding of berry development for evergreen blueberry (Vaccinium darrowii).</title>
        <authorList>
            <person name="Yu J."/>
            <person name="Hulse-Kemp A.M."/>
            <person name="Babiker E."/>
            <person name="Staton M."/>
        </authorList>
    </citation>
    <scope>NUCLEOTIDE SEQUENCE [LARGE SCALE GENOMIC DNA]</scope>
    <source>
        <strain evidence="2">cv. NJ 8807/NJ 8810</strain>
        <tissue evidence="1">Young leaf</tissue>
    </source>
</reference>
<proteinExistence type="predicted"/>
<comment type="caution">
    <text evidence="1">The sequence shown here is derived from an EMBL/GenBank/DDBJ whole genome shotgun (WGS) entry which is preliminary data.</text>
</comment>
<sequence>MDAQRQRAPAPQEGGGVGLTLLVALLVAVFSLVLIPSFPAAKNSLSLIHQVPEGHVGVYWIGGALLKTITPPGFHLKMPLITHFEPIQVTLQTDLVRDIPCGTKGGVLINFEKIEESL</sequence>
<gene>
    <name evidence="1" type="ORF">Vadar_027323</name>
</gene>